<dbReference type="Proteomes" id="UP000194127">
    <property type="component" value="Unassembled WGS sequence"/>
</dbReference>
<accession>A0A1X6MZ70</accession>
<evidence type="ECO:0000259" key="2">
    <source>
        <dbReference type="Pfam" id="PF20151"/>
    </source>
</evidence>
<evidence type="ECO:0000313" key="4">
    <source>
        <dbReference type="Proteomes" id="UP000194127"/>
    </source>
</evidence>
<name>A0A1X6MZ70_9APHY</name>
<feature type="transmembrane region" description="Helical" evidence="1">
    <location>
        <begin position="145"/>
        <end position="169"/>
    </location>
</feature>
<evidence type="ECO:0000313" key="3">
    <source>
        <dbReference type="EMBL" id="OSX61483.1"/>
    </source>
</evidence>
<feature type="transmembrane region" description="Helical" evidence="1">
    <location>
        <begin position="52"/>
        <end position="71"/>
    </location>
</feature>
<proteinExistence type="predicted"/>
<organism evidence="3 4">
    <name type="scientific">Postia placenta MAD-698-R-SB12</name>
    <dbReference type="NCBI Taxonomy" id="670580"/>
    <lineage>
        <taxon>Eukaryota</taxon>
        <taxon>Fungi</taxon>
        <taxon>Dikarya</taxon>
        <taxon>Basidiomycota</taxon>
        <taxon>Agaricomycotina</taxon>
        <taxon>Agaricomycetes</taxon>
        <taxon>Polyporales</taxon>
        <taxon>Adustoporiaceae</taxon>
        <taxon>Rhodonia</taxon>
    </lineage>
</organism>
<keyword evidence="1" id="KW-1133">Transmembrane helix</keyword>
<keyword evidence="4" id="KW-1185">Reference proteome</keyword>
<keyword evidence="1" id="KW-0812">Transmembrane</keyword>
<feature type="transmembrane region" description="Helical" evidence="1">
    <location>
        <begin position="20"/>
        <end position="40"/>
    </location>
</feature>
<dbReference type="RefSeq" id="XP_024338277.1">
    <property type="nucleotide sequence ID" value="XM_024485804.1"/>
</dbReference>
<reference evidence="3 4" key="1">
    <citation type="submission" date="2017-04" db="EMBL/GenBank/DDBJ databases">
        <title>Genome Sequence of the Model Brown-Rot Fungus Postia placenta SB12.</title>
        <authorList>
            <consortium name="DOE Joint Genome Institute"/>
            <person name="Gaskell J."/>
            <person name="Kersten P."/>
            <person name="Larrondo L.F."/>
            <person name="Canessa P."/>
            <person name="Martinez D."/>
            <person name="Hibbett D."/>
            <person name="Schmoll M."/>
            <person name="Kubicek C.P."/>
            <person name="Martinez A.T."/>
            <person name="Yadav J."/>
            <person name="Master E."/>
            <person name="Magnuson J.K."/>
            <person name="James T."/>
            <person name="Yaver D."/>
            <person name="Berka R."/>
            <person name="Labutti K."/>
            <person name="Lipzen A."/>
            <person name="Aerts A."/>
            <person name="Barry K."/>
            <person name="Henrissat B."/>
            <person name="Blanchette R."/>
            <person name="Grigoriev I."/>
            <person name="Cullen D."/>
        </authorList>
    </citation>
    <scope>NUCLEOTIDE SEQUENCE [LARGE SCALE GENOMIC DNA]</scope>
    <source>
        <strain evidence="3 4">MAD-698-R-SB12</strain>
    </source>
</reference>
<dbReference type="OrthoDB" id="2750926at2759"/>
<evidence type="ECO:0000256" key="1">
    <source>
        <dbReference type="SAM" id="Phobius"/>
    </source>
</evidence>
<feature type="transmembrane region" description="Helical" evidence="1">
    <location>
        <begin position="105"/>
        <end position="125"/>
    </location>
</feature>
<gene>
    <name evidence="3" type="ORF">POSPLADRAFT_1145445</name>
</gene>
<dbReference type="InterPro" id="IPR045340">
    <property type="entry name" value="DUF6533"/>
</dbReference>
<dbReference type="GeneID" id="36330753"/>
<keyword evidence="1" id="KW-0472">Membrane</keyword>
<dbReference type="Pfam" id="PF20151">
    <property type="entry name" value="DUF6533"/>
    <property type="match status" value="1"/>
</dbReference>
<dbReference type="EMBL" id="KZ110598">
    <property type="protein sequence ID" value="OSX61483.1"/>
    <property type="molecule type" value="Genomic_DNA"/>
</dbReference>
<feature type="domain" description="DUF6533" evidence="2">
    <location>
        <begin position="23"/>
        <end position="68"/>
    </location>
</feature>
<dbReference type="AlphaFoldDB" id="A0A1X6MZ70"/>
<protein>
    <recommendedName>
        <fullName evidence="2">DUF6533 domain-containing protein</fullName>
    </recommendedName>
</protein>
<sequence>MSESSMNEAQLLRFYQYAWIESYIDIAATGLFVYDFIISFNQEWRAVWSRKIAGATAIYLALRYVTLANVITYVTNFTISSCEVTFASIRVYAIDGRRWMKAATVMMLGLVPVAINIYSGSKTFAYCNTEDLGVEVSISTSKYNMYVASVVMLLVTRICVLMSNLLVVISTWQATRASRLVTAWTSRGSLTAVLFRDGTIHFAIVVGLNAADVVVELLLGVGAIHMTTYNHSTAEPQKLIDLSQLMELISTVVLCHFFLNLRQFSSPDVNNSEMSSHASSFSSFASRIIGNLGEMLEDDPQALDDDFEGELDDLNDTGEVDGSVVFDDNTKAPSDADKAQTRMATAAIFEQETDKRGAADHGFLEAPDEGFDQRVIDVV</sequence>